<reference evidence="2" key="2">
    <citation type="journal article" date="2018" name="Mol. Plant Microbe Interact.">
        <title>Genome sequence resources for the wheat stripe rust pathogen (Puccinia striiformis f. sp. tritici) and the barley stripe rust pathogen (Puccinia striiformis f. sp. hordei).</title>
        <authorList>
            <person name="Xia C."/>
            <person name="Wang M."/>
            <person name="Yin C."/>
            <person name="Cornejo O.E."/>
            <person name="Hulbert S.H."/>
            <person name="Chen X."/>
        </authorList>
    </citation>
    <scope>NUCLEOTIDE SEQUENCE [LARGE SCALE GENOMIC DNA]</scope>
    <source>
        <strain evidence="2">93-210</strain>
    </source>
</reference>
<evidence type="ECO:0000313" key="2">
    <source>
        <dbReference type="Proteomes" id="UP001060170"/>
    </source>
</evidence>
<accession>A0ACC0EMP9</accession>
<dbReference type="Proteomes" id="UP001060170">
    <property type="component" value="Chromosome 5"/>
</dbReference>
<protein>
    <submittedName>
        <fullName evidence="1">Uncharacterized protein</fullName>
    </submittedName>
</protein>
<name>A0ACC0EMP9_9BASI</name>
<comment type="caution">
    <text evidence="1">The sequence shown here is derived from an EMBL/GenBank/DDBJ whole genome shotgun (WGS) entry which is preliminary data.</text>
</comment>
<sequence length="87" mass="9645">MIDDCLEAVRQKSHAELEAHTLLVLQQDQQLFPGGVMFADVPTELVCLPSALDNDIELQHIHLELGSEPSNTVVDAYFEREVASLSL</sequence>
<gene>
    <name evidence="1" type="ORF">MJO28_005532</name>
</gene>
<proteinExistence type="predicted"/>
<organism evidence="1 2">
    <name type="scientific">Puccinia striiformis f. sp. tritici</name>
    <dbReference type="NCBI Taxonomy" id="168172"/>
    <lineage>
        <taxon>Eukaryota</taxon>
        <taxon>Fungi</taxon>
        <taxon>Dikarya</taxon>
        <taxon>Basidiomycota</taxon>
        <taxon>Pucciniomycotina</taxon>
        <taxon>Pucciniomycetes</taxon>
        <taxon>Pucciniales</taxon>
        <taxon>Pucciniaceae</taxon>
        <taxon>Puccinia</taxon>
    </lineage>
</organism>
<reference evidence="2" key="1">
    <citation type="journal article" date="2018" name="BMC Genomics">
        <title>Genomic insights into host adaptation between the wheat stripe rust pathogen (Puccinia striiformis f. sp. tritici) and the barley stripe rust pathogen (Puccinia striiformis f. sp. hordei).</title>
        <authorList>
            <person name="Xia C."/>
            <person name="Wang M."/>
            <person name="Yin C."/>
            <person name="Cornejo O.E."/>
            <person name="Hulbert S.H."/>
            <person name="Chen X."/>
        </authorList>
    </citation>
    <scope>NUCLEOTIDE SEQUENCE [LARGE SCALE GENOMIC DNA]</scope>
    <source>
        <strain evidence="2">93-210</strain>
    </source>
</reference>
<dbReference type="EMBL" id="CM045869">
    <property type="protein sequence ID" value="KAI7955132.1"/>
    <property type="molecule type" value="Genomic_DNA"/>
</dbReference>
<evidence type="ECO:0000313" key="1">
    <source>
        <dbReference type="EMBL" id="KAI7955132.1"/>
    </source>
</evidence>
<keyword evidence="2" id="KW-1185">Reference proteome</keyword>
<reference evidence="1 2" key="3">
    <citation type="journal article" date="2022" name="Microbiol. Spectr.">
        <title>Folding features and dynamics of 3D genome architecture in plant fungal pathogens.</title>
        <authorList>
            <person name="Xia C."/>
        </authorList>
    </citation>
    <scope>NUCLEOTIDE SEQUENCE [LARGE SCALE GENOMIC DNA]</scope>
    <source>
        <strain evidence="1 2">93-210</strain>
    </source>
</reference>